<dbReference type="InterPro" id="IPR000832">
    <property type="entry name" value="GPCR_2_secretin-like"/>
</dbReference>
<organism evidence="8 9">
    <name type="scientific">Salinomyces thailandicus</name>
    <dbReference type="NCBI Taxonomy" id="706561"/>
    <lineage>
        <taxon>Eukaryota</taxon>
        <taxon>Fungi</taxon>
        <taxon>Dikarya</taxon>
        <taxon>Ascomycota</taxon>
        <taxon>Pezizomycotina</taxon>
        <taxon>Dothideomycetes</taxon>
        <taxon>Dothideomycetidae</taxon>
        <taxon>Mycosphaerellales</taxon>
        <taxon>Teratosphaeriaceae</taxon>
        <taxon>Salinomyces</taxon>
    </lineage>
</organism>
<dbReference type="GO" id="GO:0004930">
    <property type="term" value="F:G protein-coupled receptor activity"/>
    <property type="evidence" value="ECO:0007669"/>
    <property type="project" value="InterPro"/>
</dbReference>
<dbReference type="OrthoDB" id="408743at2759"/>
<proteinExistence type="predicted"/>
<feature type="transmembrane region" description="Helical" evidence="6">
    <location>
        <begin position="39"/>
        <end position="58"/>
    </location>
</feature>
<comment type="caution">
    <text evidence="8">The sequence shown here is derived from an EMBL/GenBank/DDBJ whole genome shotgun (WGS) entry which is preliminary data.</text>
</comment>
<evidence type="ECO:0000256" key="1">
    <source>
        <dbReference type="ARBA" id="ARBA00004141"/>
    </source>
</evidence>
<sequence length="444" mass="48787">MAQTSCPAPFLASIDYPARGGEIGSRFYDFNKQEPAADYVGIVSLICNVLLLLTFILLPEDKSHRHYLSIGLTVSLILMSIAFIIPLGTKPDMCYDDITPDNMYTDVGCAWTGALLLAGAMGAVVWIFLRSIWTALRIVFDFKRTEIFKWISLALGIGLPGLFLAVEMGTIGVSYKLGHVCLPSGPEAFVAWYVWLVIFAGLSAIILISTILYCLWKFAISALAGAGTSTHKSTHSTNSAVSDTPETGGKLPSKRAQRRRKRIEFARIKKVLVLQWRTIVLALIILNETIYFGLVFAQSTGAAEAAVHGHTVADQIWSACLIVTGGNKNACLGQSTGLGLSGPRVVATWLLLSTLPLVVFLLMLRWSMFIGWYELLRNPRQLLRGRHPSLGDDNFVMQNEPKHMSLTKPLHSEQAGNRDSEARAEGLTSDDEDGNRKDEDRVVV</sequence>
<feature type="transmembrane region" description="Helical" evidence="6">
    <location>
        <begin position="109"/>
        <end position="129"/>
    </location>
</feature>
<feature type="transmembrane region" description="Helical" evidence="6">
    <location>
        <begin position="70"/>
        <end position="89"/>
    </location>
</feature>
<feature type="transmembrane region" description="Helical" evidence="6">
    <location>
        <begin position="192"/>
        <end position="216"/>
    </location>
</feature>
<feature type="transmembrane region" description="Helical" evidence="6">
    <location>
        <begin position="150"/>
        <end position="172"/>
    </location>
</feature>
<dbReference type="InterPro" id="IPR017981">
    <property type="entry name" value="GPCR_2-like_7TM"/>
</dbReference>
<feature type="transmembrane region" description="Helical" evidence="6">
    <location>
        <begin position="349"/>
        <end position="376"/>
    </location>
</feature>
<comment type="subcellular location">
    <subcellularLocation>
        <location evidence="1">Membrane</location>
        <topology evidence="1">Multi-pass membrane protein</topology>
    </subcellularLocation>
</comment>
<keyword evidence="4 6" id="KW-0472">Membrane</keyword>
<evidence type="ECO:0000256" key="3">
    <source>
        <dbReference type="ARBA" id="ARBA00022989"/>
    </source>
</evidence>
<accession>A0A4U0TZK2</accession>
<feature type="region of interest" description="Disordered" evidence="5">
    <location>
        <begin position="229"/>
        <end position="256"/>
    </location>
</feature>
<feature type="compositionally biased region" description="Basic and acidic residues" evidence="5">
    <location>
        <begin position="434"/>
        <end position="444"/>
    </location>
</feature>
<dbReference type="Gene3D" id="1.20.1070.10">
    <property type="entry name" value="Rhodopsin 7-helix transmembrane proteins"/>
    <property type="match status" value="1"/>
</dbReference>
<dbReference type="SUPFAM" id="SSF81321">
    <property type="entry name" value="Family A G protein-coupled receptor-like"/>
    <property type="match status" value="1"/>
</dbReference>
<keyword evidence="9" id="KW-1185">Reference proteome</keyword>
<dbReference type="PROSITE" id="PS50261">
    <property type="entry name" value="G_PROTEIN_RECEP_F2_4"/>
    <property type="match status" value="1"/>
</dbReference>
<dbReference type="EMBL" id="NAJL01000020">
    <property type="protein sequence ID" value="TKA27928.1"/>
    <property type="molecule type" value="Genomic_DNA"/>
</dbReference>
<dbReference type="Proteomes" id="UP000308549">
    <property type="component" value="Unassembled WGS sequence"/>
</dbReference>
<dbReference type="GO" id="GO:0007166">
    <property type="term" value="P:cell surface receptor signaling pathway"/>
    <property type="evidence" value="ECO:0007669"/>
    <property type="project" value="InterPro"/>
</dbReference>
<dbReference type="GO" id="GO:0016020">
    <property type="term" value="C:membrane"/>
    <property type="evidence" value="ECO:0007669"/>
    <property type="project" value="UniProtKB-SubCell"/>
</dbReference>
<evidence type="ECO:0000313" key="8">
    <source>
        <dbReference type="EMBL" id="TKA27928.1"/>
    </source>
</evidence>
<dbReference type="AlphaFoldDB" id="A0A4U0TZK2"/>
<dbReference type="InterPro" id="IPR053247">
    <property type="entry name" value="GPCR_GPR1/git3-like"/>
</dbReference>
<gene>
    <name evidence="8" type="ORF">B0A50_03993</name>
</gene>
<keyword evidence="2 6" id="KW-0812">Transmembrane</keyword>
<evidence type="ECO:0000256" key="2">
    <source>
        <dbReference type="ARBA" id="ARBA00022692"/>
    </source>
</evidence>
<dbReference type="Pfam" id="PF00002">
    <property type="entry name" value="7tm_2"/>
    <property type="match status" value="1"/>
</dbReference>
<name>A0A4U0TZK2_9PEZI</name>
<keyword evidence="3 6" id="KW-1133">Transmembrane helix</keyword>
<evidence type="ECO:0000259" key="7">
    <source>
        <dbReference type="PROSITE" id="PS50261"/>
    </source>
</evidence>
<evidence type="ECO:0000256" key="6">
    <source>
        <dbReference type="SAM" id="Phobius"/>
    </source>
</evidence>
<evidence type="ECO:0000256" key="5">
    <source>
        <dbReference type="SAM" id="MobiDB-lite"/>
    </source>
</evidence>
<dbReference type="PANTHER" id="PTHR42058:SF1">
    <property type="entry name" value="G-PROTEIN COUPLED RECEPTORS FAMILY 2 PROFILE 2 DOMAIN-CONTAINING PROTEIN"/>
    <property type="match status" value="1"/>
</dbReference>
<feature type="compositionally biased region" description="Low complexity" evidence="5">
    <location>
        <begin position="229"/>
        <end position="239"/>
    </location>
</feature>
<dbReference type="PANTHER" id="PTHR42058">
    <property type="entry name" value="G_PROTEIN_RECEP_F2_4 DOMAIN-CONTAINING PROTEIN"/>
    <property type="match status" value="1"/>
</dbReference>
<feature type="region of interest" description="Disordered" evidence="5">
    <location>
        <begin position="405"/>
        <end position="444"/>
    </location>
</feature>
<feature type="domain" description="G-protein coupled receptors family 2 profile 2" evidence="7">
    <location>
        <begin position="43"/>
        <end position="213"/>
    </location>
</feature>
<evidence type="ECO:0000313" key="9">
    <source>
        <dbReference type="Proteomes" id="UP000308549"/>
    </source>
</evidence>
<evidence type="ECO:0000256" key="4">
    <source>
        <dbReference type="ARBA" id="ARBA00023136"/>
    </source>
</evidence>
<protein>
    <recommendedName>
        <fullName evidence="7">G-protein coupled receptors family 2 profile 2 domain-containing protein</fullName>
    </recommendedName>
</protein>
<reference evidence="8 9" key="1">
    <citation type="submission" date="2017-03" db="EMBL/GenBank/DDBJ databases">
        <title>Genomes of endolithic fungi from Antarctica.</title>
        <authorList>
            <person name="Coleine C."/>
            <person name="Masonjones S."/>
            <person name="Stajich J.E."/>
        </authorList>
    </citation>
    <scope>NUCLEOTIDE SEQUENCE [LARGE SCALE GENOMIC DNA]</scope>
    <source>
        <strain evidence="8 9">CCFEE 6315</strain>
    </source>
</reference>